<dbReference type="SMART" id="SM00128">
    <property type="entry name" value="IPPc"/>
    <property type="match status" value="1"/>
</dbReference>
<comment type="similarity">
    <text evidence="1">Belongs to the inositol 1,4,5-trisphosphate 5-phosphatase type II family.</text>
</comment>
<dbReference type="GO" id="GO:0043005">
    <property type="term" value="C:neuron projection"/>
    <property type="evidence" value="ECO:0000318"/>
    <property type="project" value="GO_Central"/>
</dbReference>
<dbReference type="Gene3D" id="2.60.40.2840">
    <property type="match status" value="1"/>
</dbReference>
<dbReference type="GO" id="GO:0005886">
    <property type="term" value="C:plasma membrane"/>
    <property type="evidence" value="ECO:0000318"/>
    <property type="project" value="GO_Central"/>
</dbReference>
<dbReference type="GO" id="GO:0016312">
    <property type="term" value="F:inositol bisphosphate phosphatase activity"/>
    <property type="evidence" value="ECO:0000318"/>
    <property type="project" value="GO_Central"/>
</dbReference>
<evidence type="ECO:0000259" key="3">
    <source>
        <dbReference type="SMART" id="SM00128"/>
    </source>
</evidence>
<name>A0A6I8NY22_ORNAN</name>
<feature type="compositionally biased region" description="Low complexity" evidence="2">
    <location>
        <begin position="25"/>
        <end position="35"/>
    </location>
</feature>
<dbReference type="GO" id="GO:0045719">
    <property type="term" value="P:negative regulation of glycogen biosynthetic process"/>
    <property type="evidence" value="ECO:0000318"/>
    <property type="project" value="GO_Central"/>
</dbReference>
<dbReference type="PANTHER" id="PTHR11200">
    <property type="entry name" value="INOSITOL 5-PHOSPHATASE"/>
    <property type="match status" value="1"/>
</dbReference>
<dbReference type="GO" id="GO:0001726">
    <property type="term" value="C:ruffle"/>
    <property type="evidence" value="ECO:0000318"/>
    <property type="project" value="GO_Central"/>
</dbReference>
<dbReference type="AlphaFoldDB" id="A0A6I8NY22"/>
<evidence type="ECO:0000256" key="2">
    <source>
        <dbReference type="SAM" id="MobiDB-lite"/>
    </source>
</evidence>
<reference evidence="4 5" key="1">
    <citation type="journal article" date="2008" name="Nature">
        <title>Genome analysis of the platypus reveals unique signatures of evolution.</title>
        <authorList>
            <person name="Warren W.C."/>
            <person name="Hillier L.W."/>
            <person name="Marshall Graves J.A."/>
            <person name="Birney E."/>
            <person name="Ponting C.P."/>
            <person name="Grutzner F."/>
            <person name="Belov K."/>
            <person name="Miller W."/>
            <person name="Clarke L."/>
            <person name="Chinwalla A.T."/>
            <person name="Yang S.P."/>
            <person name="Heger A."/>
            <person name="Locke D.P."/>
            <person name="Miethke P."/>
            <person name="Waters P.D."/>
            <person name="Veyrunes F."/>
            <person name="Fulton L."/>
            <person name="Fulton B."/>
            <person name="Graves T."/>
            <person name="Wallis J."/>
            <person name="Puente X.S."/>
            <person name="Lopez-Otin C."/>
            <person name="Ordonez G.R."/>
            <person name="Eichler E.E."/>
            <person name="Chen L."/>
            <person name="Cheng Z."/>
            <person name="Deakin J.E."/>
            <person name="Alsop A."/>
            <person name="Thompson K."/>
            <person name="Kirby P."/>
            <person name="Papenfuss A.T."/>
            <person name="Wakefield M.J."/>
            <person name="Olender T."/>
            <person name="Lancet D."/>
            <person name="Huttley G.A."/>
            <person name="Smit A.F."/>
            <person name="Pask A."/>
            <person name="Temple-Smith P."/>
            <person name="Batzer M.A."/>
            <person name="Walker J.A."/>
            <person name="Konkel M.K."/>
            <person name="Harris R.S."/>
            <person name="Whittington C.M."/>
            <person name="Wong E.S."/>
            <person name="Gemmell N.J."/>
            <person name="Buschiazzo E."/>
            <person name="Vargas Jentzsch I.M."/>
            <person name="Merkel A."/>
            <person name="Schmitz J."/>
            <person name="Zemann A."/>
            <person name="Churakov G."/>
            <person name="Kriegs J.O."/>
            <person name="Brosius J."/>
            <person name="Murchison E.P."/>
            <person name="Sachidanandam R."/>
            <person name="Smith C."/>
            <person name="Hannon G.J."/>
            <person name="Tsend-Ayush E."/>
            <person name="McMillan D."/>
            <person name="Attenborough R."/>
            <person name="Rens W."/>
            <person name="Ferguson-Smith M."/>
            <person name="Lefevre C.M."/>
            <person name="Sharp J.A."/>
            <person name="Nicholas K.R."/>
            <person name="Ray D.A."/>
            <person name="Kube M."/>
            <person name="Reinhardt R."/>
            <person name="Pringle T.H."/>
            <person name="Taylor J."/>
            <person name="Jones R.C."/>
            <person name="Nixon B."/>
            <person name="Dacheux J.L."/>
            <person name="Niwa H."/>
            <person name="Sekita Y."/>
            <person name="Huang X."/>
            <person name="Stark A."/>
            <person name="Kheradpour P."/>
            <person name="Kellis M."/>
            <person name="Flicek P."/>
            <person name="Chen Y."/>
            <person name="Webber C."/>
            <person name="Hardison R."/>
            <person name="Nelson J."/>
            <person name="Hallsworth-Pepin K."/>
            <person name="Delehaunty K."/>
            <person name="Markovic C."/>
            <person name="Minx P."/>
            <person name="Feng Y."/>
            <person name="Kremitzki C."/>
            <person name="Mitreva M."/>
            <person name="Glasscock J."/>
            <person name="Wylie T."/>
            <person name="Wohldmann P."/>
            <person name="Thiru P."/>
            <person name="Nhan M.N."/>
            <person name="Pohl C.S."/>
            <person name="Smith S.M."/>
            <person name="Hou S."/>
            <person name="Nefedov M."/>
            <person name="de Jong P.J."/>
            <person name="Renfree M.B."/>
            <person name="Mardis E.R."/>
            <person name="Wilson R.K."/>
        </authorList>
    </citation>
    <scope>NUCLEOTIDE SEQUENCE [LARGE SCALE GENOMIC DNA]</scope>
    <source>
        <strain evidence="4 5">Glennie</strain>
    </source>
</reference>
<dbReference type="GO" id="GO:0046627">
    <property type="term" value="P:negative regulation of insulin receptor signaling pathway"/>
    <property type="evidence" value="ECO:0000318"/>
    <property type="project" value="GO_Central"/>
</dbReference>
<proteinExistence type="inferred from homology"/>
<reference evidence="4" key="2">
    <citation type="submission" date="2025-08" db="UniProtKB">
        <authorList>
            <consortium name="Ensembl"/>
        </authorList>
    </citation>
    <scope>IDENTIFICATION</scope>
    <source>
        <strain evidence="4">Glennie</strain>
    </source>
</reference>
<dbReference type="InterPro" id="IPR046985">
    <property type="entry name" value="IP5"/>
</dbReference>
<reference evidence="4" key="3">
    <citation type="submission" date="2025-09" db="UniProtKB">
        <authorList>
            <consortium name="Ensembl"/>
        </authorList>
    </citation>
    <scope>IDENTIFICATION</scope>
    <source>
        <strain evidence="4">Glennie</strain>
    </source>
</reference>
<dbReference type="InterPro" id="IPR036691">
    <property type="entry name" value="Endo/exonu/phosph_ase_sf"/>
</dbReference>
<dbReference type="FunFam" id="2.60.40.2840:FF:000003">
    <property type="entry name" value="Phosphatidylinositol 4,5-bisphosphate 5-phosphatase A"/>
    <property type="match status" value="1"/>
</dbReference>
<dbReference type="Pfam" id="PF17751">
    <property type="entry name" value="SKICH"/>
    <property type="match status" value="1"/>
</dbReference>
<gene>
    <name evidence="4" type="primary">INPP5K</name>
</gene>
<dbReference type="Bgee" id="ENSOANG00000002536">
    <property type="expression patterns" value="Expressed in adult mammalian kidney and 7 other cell types or tissues"/>
</dbReference>
<dbReference type="InParanoid" id="A0A6I8NY22"/>
<dbReference type="GO" id="GO:0051898">
    <property type="term" value="P:negative regulation of phosphatidylinositol 3-kinase/protein kinase B signal transduction"/>
    <property type="evidence" value="ECO:0000318"/>
    <property type="project" value="GO_Central"/>
</dbReference>
<dbReference type="FunFam" id="3.60.10.10:FF:000066">
    <property type="entry name" value="Inositol polyphosphate-5-phosphatase Kb"/>
    <property type="match status" value="1"/>
</dbReference>
<dbReference type="InterPro" id="IPR000300">
    <property type="entry name" value="IPPc"/>
</dbReference>
<dbReference type="Proteomes" id="UP000002279">
    <property type="component" value="Chromosome 17"/>
</dbReference>
<dbReference type="Ensembl" id="ENSOANT00000076369.1">
    <property type="protein sequence ID" value="ENSOANP00000046275.1"/>
    <property type="gene ID" value="ENSOANG00000002536.4"/>
</dbReference>
<feature type="region of interest" description="Disordered" evidence="2">
    <location>
        <begin position="497"/>
        <end position="518"/>
    </location>
</feature>
<dbReference type="SUPFAM" id="SSF56219">
    <property type="entry name" value="DNase I-like"/>
    <property type="match status" value="1"/>
</dbReference>
<feature type="domain" description="Inositol polyphosphate-related phosphatase" evidence="3">
    <location>
        <begin position="58"/>
        <end position="374"/>
    </location>
</feature>
<dbReference type="GeneTree" id="ENSGT00940000156538"/>
<feature type="compositionally biased region" description="Basic and acidic residues" evidence="2">
    <location>
        <begin position="504"/>
        <end position="518"/>
    </location>
</feature>
<dbReference type="CDD" id="cd09094">
    <property type="entry name" value="INPP5c_INPP5J-like"/>
    <property type="match status" value="1"/>
</dbReference>
<dbReference type="Pfam" id="PF22669">
    <property type="entry name" value="Exo_endo_phos2"/>
    <property type="match status" value="1"/>
</dbReference>
<dbReference type="GO" id="GO:0005783">
    <property type="term" value="C:endoplasmic reticulum"/>
    <property type="evidence" value="ECO:0000318"/>
    <property type="project" value="GO_Central"/>
</dbReference>
<dbReference type="InterPro" id="IPR041611">
    <property type="entry name" value="SKICH"/>
</dbReference>
<dbReference type="PANTHER" id="PTHR11200:SF117">
    <property type="entry name" value="INOSITOL POLYPHOSPHATE 5-PHOSPHATASE K"/>
    <property type="match status" value="1"/>
</dbReference>
<dbReference type="Gene3D" id="3.60.10.10">
    <property type="entry name" value="Endonuclease/exonuclease/phosphatase"/>
    <property type="match status" value="1"/>
</dbReference>
<evidence type="ECO:0000313" key="4">
    <source>
        <dbReference type="Ensembl" id="ENSOANP00000046275.1"/>
    </source>
</evidence>
<dbReference type="FunCoup" id="A0A6I8NY22">
    <property type="interactions" value="2437"/>
</dbReference>
<organism evidence="4 5">
    <name type="scientific">Ornithorhynchus anatinus</name>
    <name type="common">Duckbill platypus</name>
    <dbReference type="NCBI Taxonomy" id="9258"/>
    <lineage>
        <taxon>Eukaryota</taxon>
        <taxon>Metazoa</taxon>
        <taxon>Chordata</taxon>
        <taxon>Craniata</taxon>
        <taxon>Vertebrata</taxon>
        <taxon>Euteleostomi</taxon>
        <taxon>Mammalia</taxon>
        <taxon>Monotremata</taxon>
        <taxon>Ornithorhynchidae</taxon>
        <taxon>Ornithorhynchus</taxon>
    </lineage>
</organism>
<keyword evidence="5" id="KW-1185">Reference proteome</keyword>
<accession>A0A6I8NY22</accession>
<dbReference type="GO" id="GO:0004439">
    <property type="term" value="F:phosphatidylinositol-4,5-bisphosphate 5-phosphatase activity"/>
    <property type="evidence" value="ECO:0000318"/>
    <property type="project" value="GO_Central"/>
</dbReference>
<dbReference type="GO" id="GO:0034485">
    <property type="term" value="F:phosphatidylinositol-3,4,5-trisphosphate 5-phosphatase activity"/>
    <property type="evidence" value="ECO:0000318"/>
    <property type="project" value="GO_Central"/>
</dbReference>
<sequence>MARALDEALRLCGEKQKDSYQPFRSPSGLPPISLGPSGGREPRLPPQGPGEGDSLWVSPLRLHVVTWNVGTASPPLDVSALLQLDGPDSRVDMYVIGLQEVNSRIMNFLTDLAFDDPWSSFLMDVLSPLGFIKISSVRMQGLLLLVFIKCAHAPYLRNIDTNYTRTGLFGYWGNKGGVTVHMSLYGYSICLMNCHLPAHMDNIDQRLDTFERILEMQDFSSKDVPNILDHDLLIWFGDLNFRIADHGMHFVHESISSHRYNLLWEKDQLNMAKRKDSLLQEFQEGPLHFMPTYKFDRNSDVYDTSGKKRKPAWTDRILWRLKPPPLTQLTSAFPGDPDHVFHVMLSSYTSHMSYRISDHKPVTGTFNLELKPLESAPLITLNPEGEWTSDHDAIVSFSETPNFISNSWDWIGLYRVMFRHVNDYVTYVWVKDNQVSSSEGVSQVYISAKEIPQSGGEFILGYYSNRLQALVGISESFQVRAPVAGGQRAAGEAVVGLGGQGDQTRGDSGHRGVRRREERARVGSVWPLSSSDGLLPSSPLRSNRDCWTRYQVTRESWTRPGSSASVDF</sequence>
<evidence type="ECO:0000313" key="5">
    <source>
        <dbReference type="Proteomes" id="UP000002279"/>
    </source>
</evidence>
<dbReference type="GO" id="GO:0046856">
    <property type="term" value="P:phosphatidylinositol dephosphorylation"/>
    <property type="evidence" value="ECO:0007669"/>
    <property type="project" value="InterPro"/>
</dbReference>
<dbReference type="OMA" id="NSECQHI"/>
<protein>
    <recommendedName>
        <fullName evidence="3">Inositol polyphosphate-related phosphatase domain-containing protein</fullName>
    </recommendedName>
</protein>
<dbReference type="GO" id="GO:0046030">
    <property type="term" value="F:inositol trisphosphate phosphatase activity"/>
    <property type="evidence" value="ECO:0000318"/>
    <property type="project" value="GO_Central"/>
</dbReference>
<feature type="region of interest" description="Disordered" evidence="2">
    <location>
        <begin position="16"/>
        <end position="51"/>
    </location>
</feature>
<evidence type="ECO:0000256" key="1">
    <source>
        <dbReference type="ARBA" id="ARBA00005910"/>
    </source>
</evidence>